<dbReference type="GO" id="GO:0004642">
    <property type="term" value="F:phosphoribosylformylglycinamidine synthase activity"/>
    <property type="evidence" value="ECO:0007669"/>
    <property type="project" value="UniProtKB-UniRule"/>
</dbReference>
<dbReference type="GO" id="GO:0004359">
    <property type="term" value="F:glutaminase activity"/>
    <property type="evidence" value="ECO:0007669"/>
    <property type="project" value="UniProtKB-EC"/>
</dbReference>
<feature type="active site" evidence="8">
    <location>
        <position position="210"/>
    </location>
</feature>
<keyword evidence="4 8" id="KW-0658">Purine biosynthesis</keyword>
<evidence type="ECO:0000256" key="3">
    <source>
        <dbReference type="ARBA" id="ARBA00022741"/>
    </source>
</evidence>
<dbReference type="HAMAP" id="MF_00421">
    <property type="entry name" value="PurQ"/>
    <property type="match status" value="1"/>
</dbReference>
<name>A0A0S4N9C6_9BACT</name>
<dbReference type="EC" id="6.3.5.3" evidence="8"/>
<accession>A0A0S4N9C6</accession>
<evidence type="ECO:0000256" key="1">
    <source>
        <dbReference type="ARBA" id="ARBA00022490"/>
    </source>
</evidence>
<dbReference type="InterPro" id="IPR029062">
    <property type="entry name" value="Class_I_gatase-like"/>
</dbReference>
<sequence>MLEGKFKFGVVVFPGSNCDHDVYYVLSEIFKQDVKFIWHKDDSVGDVDVVVLPGGFSYGDYLRPGAIARFSPVMKDVVRFANEGGVVIGICNGFQILVEAGLLPGAFLRNKSLRFICKNVYIKVENNETIFTSLCKKGDVLKIPIAHGDGNYYVDDETLDELIKGDRIVFRYCDKNGNVDEASNPNGSVFNIAGVINEGGNILGMMPHPERCSDPALGCTDGAKIFNSLIYSLNFVRKFLIEQK</sequence>
<keyword evidence="6 8" id="KW-0067">ATP-binding</keyword>
<dbReference type="CDD" id="cd01740">
    <property type="entry name" value="GATase1_FGAR_AT"/>
    <property type="match status" value="1"/>
</dbReference>
<dbReference type="SUPFAM" id="SSF52317">
    <property type="entry name" value="Class I glutamine amidotransferase-like"/>
    <property type="match status" value="1"/>
</dbReference>
<keyword evidence="3 8" id="KW-0547">Nucleotide-binding</keyword>
<evidence type="ECO:0000256" key="6">
    <source>
        <dbReference type="ARBA" id="ARBA00022840"/>
    </source>
</evidence>
<dbReference type="EMBL" id="FAOO01000015">
    <property type="protein sequence ID" value="CUU07722.1"/>
    <property type="molecule type" value="Genomic_DNA"/>
</dbReference>
<organism evidence="9 10">
    <name type="scientific">Candidatus Thermokryptus mobilis</name>
    <dbReference type="NCBI Taxonomy" id="1643428"/>
    <lineage>
        <taxon>Bacteria</taxon>
        <taxon>Pseudomonadati</taxon>
        <taxon>Candidatus Kryptoniota</taxon>
        <taxon>Candidatus Thermokryptus</taxon>
    </lineage>
</organism>
<feature type="active site" description="Nucleophile" evidence="8">
    <location>
        <position position="91"/>
    </location>
</feature>
<dbReference type="OrthoDB" id="9804441at2"/>
<keyword evidence="2 8" id="KW-0436">Ligase</keyword>
<proteinExistence type="inferred from homology"/>
<evidence type="ECO:0000256" key="8">
    <source>
        <dbReference type="HAMAP-Rule" id="MF_00421"/>
    </source>
</evidence>
<comment type="subcellular location">
    <subcellularLocation>
        <location evidence="8">Cytoplasm</location>
    </subcellularLocation>
</comment>
<dbReference type="STRING" id="1643428.GCA_001442855_01850"/>
<dbReference type="Gene3D" id="3.40.50.880">
    <property type="match status" value="1"/>
</dbReference>
<protein>
    <recommendedName>
        <fullName evidence="8">Phosphoribosylformylglycinamidine synthase subunit PurQ</fullName>
        <shortName evidence="8">FGAM synthase</shortName>
        <ecNumber evidence="8">6.3.5.3</ecNumber>
    </recommendedName>
    <alternativeName>
        <fullName evidence="8">Formylglycinamide ribonucleotide amidotransferase subunit I</fullName>
        <shortName evidence="8">FGAR amidotransferase I</shortName>
        <shortName evidence="8">FGAR-AT I</shortName>
    </alternativeName>
    <alternativeName>
        <fullName evidence="8">Glutaminase PurQ</fullName>
        <ecNumber evidence="8">3.5.1.2</ecNumber>
    </alternativeName>
    <alternativeName>
        <fullName evidence="8">Phosphoribosylformylglycinamidine synthase subunit I</fullName>
    </alternativeName>
</protein>
<keyword evidence="1 8" id="KW-0963">Cytoplasm</keyword>
<evidence type="ECO:0000256" key="5">
    <source>
        <dbReference type="ARBA" id="ARBA00022801"/>
    </source>
</evidence>
<dbReference type="UniPathway" id="UPA00074">
    <property type="reaction ID" value="UER00128"/>
</dbReference>
<evidence type="ECO:0000313" key="9">
    <source>
        <dbReference type="EMBL" id="CUU07722.1"/>
    </source>
</evidence>
<dbReference type="AlphaFoldDB" id="A0A0S4N9C6"/>
<evidence type="ECO:0000256" key="4">
    <source>
        <dbReference type="ARBA" id="ARBA00022755"/>
    </source>
</evidence>
<comment type="catalytic activity">
    <reaction evidence="8">
        <text>N(2)-formyl-N(1)-(5-phospho-beta-D-ribosyl)glycinamide + L-glutamine + ATP + H2O = 2-formamido-N(1)-(5-O-phospho-beta-D-ribosyl)acetamidine + L-glutamate + ADP + phosphate + H(+)</text>
        <dbReference type="Rhea" id="RHEA:17129"/>
        <dbReference type="ChEBI" id="CHEBI:15377"/>
        <dbReference type="ChEBI" id="CHEBI:15378"/>
        <dbReference type="ChEBI" id="CHEBI:29985"/>
        <dbReference type="ChEBI" id="CHEBI:30616"/>
        <dbReference type="ChEBI" id="CHEBI:43474"/>
        <dbReference type="ChEBI" id="CHEBI:58359"/>
        <dbReference type="ChEBI" id="CHEBI:147286"/>
        <dbReference type="ChEBI" id="CHEBI:147287"/>
        <dbReference type="ChEBI" id="CHEBI:456216"/>
        <dbReference type="EC" id="6.3.5.3"/>
    </reaction>
</comment>
<dbReference type="EC" id="3.5.1.2" evidence="8"/>
<dbReference type="GO" id="GO:0006189">
    <property type="term" value="P:'de novo' IMP biosynthetic process"/>
    <property type="evidence" value="ECO:0007669"/>
    <property type="project" value="UniProtKB-UniRule"/>
</dbReference>
<dbReference type="PANTHER" id="PTHR47552:SF1">
    <property type="entry name" value="PHOSPHORIBOSYLFORMYLGLYCINAMIDINE SYNTHASE SUBUNIT PURQ"/>
    <property type="match status" value="1"/>
</dbReference>
<evidence type="ECO:0000313" key="10">
    <source>
        <dbReference type="Proteomes" id="UP000320623"/>
    </source>
</evidence>
<keyword evidence="7 8" id="KW-0315">Glutamine amidotransferase</keyword>
<comment type="function">
    <text evidence="8">Part of the phosphoribosylformylglycinamidine synthase complex involved in the purines biosynthetic pathway. Catalyzes the ATP-dependent conversion of formylglycinamide ribonucleotide (FGAR) and glutamine to yield formylglycinamidine ribonucleotide (FGAM) and glutamate. The FGAM synthase complex is composed of three subunits. PurQ produces an ammonia molecule by converting glutamine to glutamate. PurL transfers the ammonia molecule to FGAR to form FGAM in an ATP-dependent manner. PurS interacts with PurQ and PurL and is thought to assist in the transfer of the ammonia molecule from PurQ to PurL.</text>
</comment>
<dbReference type="PANTHER" id="PTHR47552">
    <property type="entry name" value="PHOSPHORIBOSYLFORMYLGLYCINAMIDINE SYNTHASE SUBUNIT PURQ"/>
    <property type="match status" value="1"/>
</dbReference>
<comment type="subunit">
    <text evidence="8">Part of the FGAM synthase complex composed of 1 PurL, 1 PurQ and 2 PurS subunits.</text>
</comment>
<keyword evidence="5 8" id="KW-0378">Hydrolase</keyword>
<comment type="pathway">
    <text evidence="8">Purine metabolism; IMP biosynthesis via de novo pathway; 5-amino-1-(5-phospho-D-ribosyl)imidazole from N(2)-formyl-N(1)-(5-phospho-D-ribosyl)glycinamide: step 1/2.</text>
</comment>
<reference evidence="10" key="1">
    <citation type="submission" date="2015-11" db="EMBL/GenBank/DDBJ databases">
        <authorList>
            <person name="Varghese N."/>
        </authorList>
    </citation>
    <scope>NUCLEOTIDE SEQUENCE [LARGE SCALE GENOMIC DNA]</scope>
</reference>
<dbReference type="GO" id="GO:0005524">
    <property type="term" value="F:ATP binding"/>
    <property type="evidence" value="ECO:0007669"/>
    <property type="project" value="UniProtKB-KW"/>
</dbReference>
<dbReference type="GO" id="GO:0005737">
    <property type="term" value="C:cytoplasm"/>
    <property type="evidence" value="ECO:0007669"/>
    <property type="project" value="UniProtKB-SubCell"/>
</dbReference>
<dbReference type="Proteomes" id="UP000320623">
    <property type="component" value="Unassembled WGS sequence"/>
</dbReference>
<dbReference type="PIRSF" id="PIRSF001586">
    <property type="entry name" value="FGAM_synth_I"/>
    <property type="match status" value="1"/>
</dbReference>
<dbReference type="InterPro" id="IPR010075">
    <property type="entry name" value="PRibForGlyAmidine_synth_PurQ"/>
</dbReference>
<dbReference type="SMART" id="SM01211">
    <property type="entry name" value="GATase_5"/>
    <property type="match status" value="1"/>
</dbReference>
<comment type="catalytic activity">
    <reaction evidence="8">
        <text>L-glutamine + H2O = L-glutamate + NH4(+)</text>
        <dbReference type="Rhea" id="RHEA:15889"/>
        <dbReference type="ChEBI" id="CHEBI:15377"/>
        <dbReference type="ChEBI" id="CHEBI:28938"/>
        <dbReference type="ChEBI" id="CHEBI:29985"/>
        <dbReference type="ChEBI" id="CHEBI:58359"/>
        <dbReference type="EC" id="3.5.1.2"/>
    </reaction>
</comment>
<dbReference type="NCBIfam" id="TIGR01737">
    <property type="entry name" value="FGAM_synth_I"/>
    <property type="match status" value="1"/>
</dbReference>
<dbReference type="Pfam" id="PF13507">
    <property type="entry name" value="GATase_5"/>
    <property type="match status" value="1"/>
</dbReference>
<dbReference type="NCBIfam" id="NF002957">
    <property type="entry name" value="PRK03619.1"/>
    <property type="match status" value="1"/>
</dbReference>
<evidence type="ECO:0000256" key="7">
    <source>
        <dbReference type="ARBA" id="ARBA00022962"/>
    </source>
</evidence>
<dbReference type="PROSITE" id="PS51273">
    <property type="entry name" value="GATASE_TYPE_1"/>
    <property type="match status" value="1"/>
</dbReference>
<keyword evidence="10" id="KW-1185">Reference proteome</keyword>
<feature type="active site" evidence="8">
    <location>
        <position position="208"/>
    </location>
</feature>
<gene>
    <name evidence="8" type="primary">purQ</name>
    <name evidence="9" type="ORF">JGI1_01888</name>
</gene>
<dbReference type="RefSeq" id="WP_140945610.1">
    <property type="nucleotide sequence ID" value="NZ_FAOO01000015.1"/>
</dbReference>
<evidence type="ECO:0000256" key="2">
    <source>
        <dbReference type="ARBA" id="ARBA00022598"/>
    </source>
</evidence>